<dbReference type="InterPro" id="IPR006297">
    <property type="entry name" value="EF-4"/>
</dbReference>
<name>X1B014_9ZZZZ</name>
<sequence>MQPAVPQERIRNFSIIAHIDHGKSTLADRFIQVCGGLTEREMKSQVLDSMDIERERG</sequence>
<feature type="non-terminal residue" evidence="2">
    <location>
        <position position="57"/>
    </location>
</feature>
<dbReference type="PROSITE" id="PS51722">
    <property type="entry name" value="G_TR_2"/>
    <property type="match status" value="1"/>
</dbReference>
<comment type="caution">
    <text evidence="2">The sequence shown here is derived from an EMBL/GenBank/DDBJ whole genome shotgun (WGS) entry which is preliminary data.</text>
</comment>
<gene>
    <name evidence="2" type="ORF">S01H4_31092</name>
</gene>
<reference evidence="2" key="1">
    <citation type="journal article" date="2014" name="Front. Microbiol.">
        <title>High frequency of phylogenetically diverse reductive dehalogenase-homologous genes in deep subseafloor sedimentary metagenomes.</title>
        <authorList>
            <person name="Kawai M."/>
            <person name="Futagami T."/>
            <person name="Toyoda A."/>
            <person name="Takaki Y."/>
            <person name="Nishi S."/>
            <person name="Hori S."/>
            <person name="Arai W."/>
            <person name="Tsubouchi T."/>
            <person name="Morono Y."/>
            <person name="Uchiyama I."/>
            <person name="Ito T."/>
            <person name="Fujiyama A."/>
            <person name="Inagaki F."/>
            <person name="Takami H."/>
        </authorList>
    </citation>
    <scope>NUCLEOTIDE SEQUENCE</scope>
    <source>
        <strain evidence="2">Expedition CK06-06</strain>
    </source>
</reference>
<organism evidence="2">
    <name type="scientific">marine sediment metagenome</name>
    <dbReference type="NCBI Taxonomy" id="412755"/>
    <lineage>
        <taxon>unclassified sequences</taxon>
        <taxon>metagenomes</taxon>
        <taxon>ecological metagenomes</taxon>
    </lineage>
</organism>
<proteinExistence type="predicted"/>
<dbReference type="GO" id="GO:0045727">
    <property type="term" value="P:positive regulation of translation"/>
    <property type="evidence" value="ECO:0007669"/>
    <property type="project" value="TreeGrafter"/>
</dbReference>
<dbReference type="SUPFAM" id="SSF52540">
    <property type="entry name" value="P-loop containing nucleoside triphosphate hydrolases"/>
    <property type="match status" value="1"/>
</dbReference>
<evidence type="ECO:0000313" key="2">
    <source>
        <dbReference type="EMBL" id="GAG77668.1"/>
    </source>
</evidence>
<dbReference type="PANTHER" id="PTHR43512">
    <property type="entry name" value="TRANSLATION FACTOR GUF1-RELATED"/>
    <property type="match status" value="1"/>
</dbReference>
<dbReference type="GO" id="GO:0043022">
    <property type="term" value="F:ribosome binding"/>
    <property type="evidence" value="ECO:0007669"/>
    <property type="project" value="TreeGrafter"/>
</dbReference>
<dbReference type="Gene3D" id="3.40.50.300">
    <property type="entry name" value="P-loop containing nucleotide triphosphate hydrolases"/>
    <property type="match status" value="1"/>
</dbReference>
<dbReference type="PANTHER" id="PTHR43512:SF4">
    <property type="entry name" value="TRANSLATION FACTOR GUF1 HOMOLOG, CHLOROPLASTIC"/>
    <property type="match status" value="1"/>
</dbReference>
<dbReference type="AlphaFoldDB" id="X1B014"/>
<dbReference type="Pfam" id="PF00009">
    <property type="entry name" value="GTP_EFTU"/>
    <property type="match status" value="1"/>
</dbReference>
<dbReference type="EMBL" id="BART01016113">
    <property type="protein sequence ID" value="GAG77668.1"/>
    <property type="molecule type" value="Genomic_DNA"/>
</dbReference>
<protein>
    <recommendedName>
        <fullName evidence="1">Tr-type G domain-containing protein</fullName>
    </recommendedName>
</protein>
<evidence type="ECO:0000259" key="1">
    <source>
        <dbReference type="PROSITE" id="PS51722"/>
    </source>
</evidence>
<dbReference type="GO" id="GO:0005525">
    <property type="term" value="F:GTP binding"/>
    <property type="evidence" value="ECO:0007669"/>
    <property type="project" value="InterPro"/>
</dbReference>
<accession>X1B014</accession>
<dbReference type="InterPro" id="IPR027417">
    <property type="entry name" value="P-loop_NTPase"/>
</dbReference>
<dbReference type="InterPro" id="IPR000795">
    <property type="entry name" value="T_Tr_GTP-bd_dom"/>
</dbReference>
<dbReference type="GO" id="GO:0003924">
    <property type="term" value="F:GTPase activity"/>
    <property type="evidence" value="ECO:0007669"/>
    <property type="project" value="InterPro"/>
</dbReference>
<feature type="domain" description="Tr-type G" evidence="1">
    <location>
        <begin position="8"/>
        <end position="57"/>
    </location>
</feature>